<name>S2J2R1_MUCC1</name>
<protein>
    <submittedName>
        <fullName evidence="1">Uncharacterized protein</fullName>
    </submittedName>
</protein>
<gene>
    <name evidence="1" type="ORF">HMPREF1544_09309</name>
</gene>
<dbReference type="EMBL" id="KE124054">
    <property type="protein sequence ID" value="EPB83919.1"/>
    <property type="molecule type" value="Genomic_DNA"/>
</dbReference>
<dbReference type="InParanoid" id="S2J2R1"/>
<dbReference type="Proteomes" id="UP000014254">
    <property type="component" value="Unassembled WGS sequence"/>
</dbReference>
<proteinExistence type="predicted"/>
<dbReference type="OrthoDB" id="2283500at2759"/>
<reference evidence="2" key="1">
    <citation type="submission" date="2013-05" db="EMBL/GenBank/DDBJ databases">
        <title>The Genome sequence of Mucor circinelloides f. circinelloides 1006PhL.</title>
        <authorList>
            <consortium name="The Broad Institute Genomics Platform"/>
            <person name="Cuomo C."/>
            <person name="Earl A."/>
            <person name="Findley K."/>
            <person name="Lee S.C."/>
            <person name="Walker B."/>
            <person name="Young S."/>
            <person name="Zeng Q."/>
            <person name="Gargeya S."/>
            <person name="Fitzgerald M."/>
            <person name="Haas B."/>
            <person name="Abouelleil A."/>
            <person name="Allen A.W."/>
            <person name="Alvarado L."/>
            <person name="Arachchi H.M."/>
            <person name="Berlin A.M."/>
            <person name="Chapman S.B."/>
            <person name="Gainer-Dewar J."/>
            <person name="Goldberg J."/>
            <person name="Griggs A."/>
            <person name="Gujja S."/>
            <person name="Hansen M."/>
            <person name="Howarth C."/>
            <person name="Imamovic A."/>
            <person name="Ireland A."/>
            <person name="Larimer J."/>
            <person name="McCowan C."/>
            <person name="Murphy C."/>
            <person name="Pearson M."/>
            <person name="Poon T.W."/>
            <person name="Priest M."/>
            <person name="Roberts A."/>
            <person name="Saif S."/>
            <person name="Shea T."/>
            <person name="Sisk P."/>
            <person name="Sykes S."/>
            <person name="Wortman J."/>
            <person name="Nusbaum C."/>
            <person name="Birren B."/>
        </authorList>
    </citation>
    <scope>NUCLEOTIDE SEQUENCE [LARGE SCALE GENOMIC DNA]</scope>
    <source>
        <strain evidence="2">1006PhL</strain>
    </source>
</reference>
<keyword evidence="2" id="KW-1185">Reference proteome</keyword>
<sequence length="839" mass="97032">MDDLLAYSKYELVLCIIFDEYEQLNIQRSSNRVIELETLATVSSDNIQGKSLQSLLKEYLDACTKDQDEQTKEERCSISLIQEYAKQLRRDLVRDERVMLDVCQFLFCMPVGWALGGYESRLRALLIEAEWITKEDPKNRLIFSPFIENLFHSLDAFETIHLKREKKYVLLNMDSKSIHLTSFQMQNAKELIAVSRKLAASDFLLIPTDLGGSIEMDFTVLDLMVHDKVKKIVLRHVFGKLQSKIYYKRKSLKFRNSKVELTRYNATGTRKSPMFLETSLRQIIESIISDLYEILAAVGILIALNVPINGWEEFKGVLKGLTCGTFMDEILTDANIREFTDQVVCEVKELFNKYSTLKSSPDGIQDVILYSSTLSNMFYRELFRVALLDASLIGDKSNFFYNLSEQHICFGAMRKPYKMIQVANALSPPTIWNVENNEQADLMNYNCGKDLLPPNSFYVQAYINDHQVSFLLNKVVAVSSFKGHVQKSTFTVQEKFVKLESIFDSVCDNMWNHLMTPQYQREFGLHDYCDTHLAGEYFGANYQFFKCSIRRMTNELLYRKSVQCTQDIDVPHAVPISHECGCIFPLSYRALIDIGLQPVRNHIATIIASALSSDSFFGLYGVSLLIIIDDSEQKIVQGDNSIFRKIMQNCLEAHRKRPTVFYDKSTLMACRFMGSWCTGLQQILGRGPYLQVSSTDYVLKFLSNCVPDDEEKFGVYNYHANSYKEDDSMREPNEFVVLKKGQTLDSNGSIRAFYQKDWSLHWMQLELCILKKHKDKEYSRCVWSRNFRYANLSHPTTIRITPQHHLSSIEFEVSYVKEFGNTLLEIESFSIQEKLILRR</sequence>
<dbReference type="OMA" id="CDNMWNH"/>
<accession>S2J2R1</accession>
<organism evidence="1 2">
    <name type="scientific">Mucor circinelloides f. circinelloides (strain 1006PhL)</name>
    <name type="common">Mucormycosis agent</name>
    <name type="synonym">Calyptromyces circinelloides</name>
    <dbReference type="NCBI Taxonomy" id="1220926"/>
    <lineage>
        <taxon>Eukaryota</taxon>
        <taxon>Fungi</taxon>
        <taxon>Fungi incertae sedis</taxon>
        <taxon>Mucoromycota</taxon>
        <taxon>Mucoromycotina</taxon>
        <taxon>Mucoromycetes</taxon>
        <taxon>Mucorales</taxon>
        <taxon>Mucorineae</taxon>
        <taxon>Mucoraceae</taxon>
        <taxon>Mucor</taxon>
    </lineage>
</organism>
<evidence type="ECO:0000313" key="2">
    <source>
        <dbReference type="Proteomes" id="UP000014254"/>
    </source>
</evidence>
<evidence type="ECO:0000313" key="1">
    <source>
        <dbReference type="EMBL" id="EPB83919.1"/>
    </source>
</evidence>
<dbReference type="VEuPathDB" id="FungiDB:HMPREF1544_09309"/>
<dbReference type="AlphaFoldDB" id="S2J2R1"/>